<dbReference type="EMBL" id="CM023486">
    <property type="protein sequence ID" value="KAH6928764.1"/>
    <property type="molecule type" value="Genomic_DNA"/>
</dbReference>
<proteinExistence type="predicted"/>
<sequence length="114" mass="12492">MLLLTALSNYFMKSDCDADQSIREASRFVYHSLGKEVVWKRIDEAAEKEGLDKAAKVALARTEAEHILTMRLTETTGRDLLSTERVCGDGATGEPSPGEEEADASIWLGSDSAR</sequence>
<gene>
    <name evidence="1" type="ORF">HPB50_019464</name>
</gene>
<reference evidence="1" key="1">
    <citation type="submission" date="2020-05" db="EMBL/GenBank/DDBJ databases">
        <title>Large-scale comparative analyses of tick genomes elucidate their genetic diversity and vector capacities.</title>
        <authorList>
            <person name="Jia N."/>
            <person name="Wang J."/>
            <person name="Shi W."/>
            <person name="Du L."/>
            <person name="Sun Y."/>
            <person name="Zhan W."/>
            <person name="Jiang J."/>
            <person name="Wang Q."/>
            <person name="Zhang B."/>
            <person name="Ji P."/>
            <person name="Sakyi L.B."/>
            <person name="Cui X."/>
            <person name="Yuan T."/>
            <person name="Jiang B."/>
            <person name="Yang W."/>
            <person name="Lam T.T.-Y."/>
            <person name="Chang Q."/>
            <person name="Ding S."/>
            <person name="Wang X."/>
            <person name="Zhu J."/>
            <person name="Ruan X."/>
            <person name="Zhao L."/>
            <person name="Wei J."/>
            <person name="Que T."/>
            <person name="Du C."/>
            <person name="Cheng J."/>
            <person name="Dai P."/>
            <person name="Han X."/>
            <person name="Huang E."/>
            <person name="Gao Y."/>
            <person name="Liu J."/>
            <person name="Shao H."/>
            <person name="Ye R."/>
            <person name="Li L."/>
            <person name="Wei W."/>
            <person name="Wang X."/>
            <person name="Wang C."/>
            <person name="Yang T."/>
            <person name="Huo Q."/>
            <person name="Li W."/>
            <person name="Guo W."/>
            <person name="Chen H."/>
            <person name="Zhou L."/>
            <person name="Ni X."/>
            <person name="Tian J."/>
            <person name="Zhou Y."/>
            <person name="Sheng Y."/>
            <person name="Liu T."/>
            <person name="Pan Y."/>
            <person name="Xia L."/>
            <person name="Li J."/>
            <person name="Zhao F."/>
            <person name="Cao W."/>
        </authorList>
    </citation>
    <scope>NUCLEOTIDE SEQUENCE</scope>
    <source>
        <strain evidence="1">Hyas-2018</strain>
    </source>
</reference>
<protein>
    <submittedName>
        <fullName evidence="1">Uncharacterized protein</fullName>
    </submittedName>
</protein>
<keyword evidence="2" id="KW-1185">Reference proteome</keyword>
<dbReference type="Proteomes" id="UP000821845">
    <property type="component" value="Chromosome 6"/>
</dbReference>
<accession>A0ACB7S7P3</accession>
<name>A0ACB7S7P3_HYAAI</name>
<evidence type="ECO:0000313" key="1">
    <source>
        <dbReference type="EMBL" id="KAH6928764.1"/>
    </source>
</evidence>
<evidence type="ECO:0000313" key="2">
    <source>
        <dbReference type="Proteomes" id="UP000821845"/>
    </source>
</evidence>
<organism evidence="1 2">
    <name type="scientific">Hyalomma asiaticum</name>
    <name type="common">Tick</name>
    <dbReference type="NCBI Taxonomy" id="266040"/>
    <lineage>
        <taxon>Eukaryota</taxon>
        <taxon>Metazoa</taxon>
        <taxon>Ecdysozoa</taxon>
        <taxon>Arthropoda</taxon>
        <taxon>Chelicerata</taxon>
        <taxon>Arachnida</taxon>
        <taxon>Acari</taxon>
        <taxon>Parasitiformes</taxon>
        <taxon>Ixodida</taxon>
        <taxon>Ixodoidea</taxon>
        <taxon>Ixodidae</taxon>
        <taxon>Hyalomminae</taxon>
        <taxon>Hyalomma</taxon>
    </lineage>
</organism>
<comment type="caution">
    <text evidence="1">The sequence shown here is derived from an EMBL/GenBank/DDBJ whole genome shotgun (WGS) entry which is preliminary data.</text>
</comment>